<dbReference type="Proteomes" id="UP000095401">
    <property type="component" value="Chromosome"/>
</dbReference>
<evidence type="ECO:0000256" key="1">
    <source>
        <dbReference type="ARBA" id="ARBA00022603"/>
    </source>
</evidence>
<dbReference type="Gene3D" id="3.40.50.150">
    <property type="entry name" value="Vaccinia Virus protein VP39"/>
    <property type="match status" value="1"/>
</dbReference>
<dbReference type="AlphaFoldDB" id="A0A1D8IQT6"/>
<dbReference type="RefSeq" id="WP_070079263.1">
    <property type="nucleotide sequence ID" value="NZ_CP017415.1"/>
</dbReference>
<accession>A0A1D8IQT6</accession>
<dbReference type="Pfam" id="PF13649">
    <property type="entry name" value="Methyltransf_25"/>
    <property type="match status" value="1"/>
</dbReference>
<dbReference type="CDD" id="cd02440">
    <property type="entry name" value="AdoMet_MTases"/>
    <property type="match status" value="1"/>
</dbReference>
<dbReference type="KEGG" id="aprs:BI364_13930"/>
<proteinExistence type="predicted"/>
<evidence type="ECO:0000256" key="2">
    <source>
        <dbReference type="ARBA" id="ARBA00022679"/>
    </source>
</evidence>
<name>A0A1D8IQT6_9GAMM</name>
<reference evidence="6" key="1">
    <citation type="submission" date="2016-09" db="EMBL/GenBank/DDBJ databases">
        <title>Acidihalobacter prosperus F5.</title>
        <authorList>
            <person name="Khaleque H.N."/>
            <person name="Ramsay J.P."/>
            <person name="Kaksonen A.H."/>
            <person name="Boxall N.J."/>
            <person name="Watkin E.L.J."/>
        </authorList>
    </citation>
    <scope>NUCLEOTIDE SEQUENCE [LARGE SCALE GENOMIC DNA]</scope>
    <source>
        <strain evidence="6">F5</strain>
    </source>
</reference>
<protein>
    <recommendedName>
        <fullName evidence="4">Ribosomal RNA adenine methylase transferase N-terminal domain-containing protein</fullName>
    </recommendedName>
</protein>
<keyword evidence="1" id="KW-0489">Methyltransferase</keyword>
<organism evidence="5 6">
    <name type="scientific">Acidihalobacter yilgarnensis</name>
    <dbReference type="NCBI Taxonomy" id="2819280"/>
    <lineage>
        <taxon>Bacteria</taxon>
        <taxon>Pseudomonadati</taxon>
        <taxon>Pseudomonadota</taxon>
        <taxon>Gammaproteobacteria</taxon>
        <taxon>Chromatiales</taxon>
        <taxon>Ectothiorhodospiraceae</taxon>
        <taxon>Acidihalobacter</taxon>
    </lineage>
</organism>
<dbReference type="GO" id="GO:0000179">
    <property type="term" value="F:rRNA (adenine-N6,N6-)-dimethyltransferase activity"/>
    <property type="evidence" value="ECO:0007669"/>
    <property type="project" value="InterPro"/>
</dbReference>
<dbReference type="InterPro" id="IPR020598">
    <property type="entry name" value="rRNA_Ade_methylase_Trfase_N"/>
</dbReference>
<dbReference type="SUPFAM" id="SSF53335">
    <property type="entry name" value="S-adenosyl-L-methionine-dependent methyltransferases"/>
    <property type="match status" value="1"/>
</dbReference>
<feature type="domain" description="Ribosomal RNA adenine methylase transferase N-terminal" evidence="4">
    <location>
        <begin position="31"/>
        <end position="174"/>
    </location>
</feature>
<evidence type="ECO:0000313" key="6">
    <source>
        <dbReference type="Proteomes" id="UP000095401"/>
    </source>
</evidence>
<gene>
    <name evidence="5" type="ORF">BI364_13930</name>
</gene>
<dbReference type="SMART" id="SM00650">
    <property type="entry name" value="rADc"/>
    <property type="match status" value="1"/>
</dbReference>
<dbReference type="InterPro" id="IPR029063">
    <property type="entry name" value="SAM-dependent_MTases_sf"/>
</dbReference>
<evidence type="ECO:0000313" key="5">
    <source>
        <dbReference type="EMBL" id="AOU98908.1"/>
    </source>
</evidence>
<sequence>MIQSRGFWHFAREFISHPRQMGALFPSSRALAKRMAGQVPEGEGIVVELGPGLGSVTAALLARGIPAENIWAIEYSPRLALQLRQRFPGVHVIEGDASHLSQLIGPHPERIRAIVSSLPLRSLPKPTVQAIFAELRKVAEPSTVFVQFTYHFRSACSHLPLAFVPCHRSFVPLNIPPARVDAYCYHE</sequence>
<keyword evidence="6" id="KW-1185">Reference proteome</keyword>
<evidence type="ECO:0000259" key="4">
    <source>
        <dbReference type="SMART" id="SM00650"/>
    </source>
</evidence>
<evidence type="ECO:0000256" key="3">
    <source>
        <dbReference type="ARBA" id="ARBA00022691"/>
    </source>
</evidence>
<keyword evidence="2" id="KW-0808">Transferase</keyword>
<dbReference type="InterPro" id="IPR041698">
    <property type="entry name" value="Methyltransf_25"/>
</dbReference>
<dbReference type="EMBL" id="CP017415">
    <property type="protein sequence ID" value="AOU98908.1"/>
    <property type="molecule type" value="Genomic_DNA"/>
</dbReference>
<keyword evidence="3" id="KW-0949">S-adenosyl-L-methionine</keyword>